<reference evidence="1 2" key="1">
    <citation type="submission" date="2011-04" db="EMBL/GenBank/DDBJ databases">
        <authorList>
            <person name="Weinstock G."/>
            <person name="Sodergren E."/>
            <person name="Clifton S."/>
            <person name="Fulton L."/>
            <person name="Fulton B."/>
            <person name="Courtney L."/>
            <person name="Fronick C."/>
            <person name="Harrison M."/>
            <person name="Strong C."/>
            <person name="Farmer C."/>
            <person name="Delahaunty K."/>
            <person name="Markovic C."/>
            <person name="Hall O."/>
            <person name="Minx P."/>
            <person name="Tomlinson C."/>
            <person name="Mitreva M."/>
            <person name="Hou S."/>
            <person name="Chen J."/>
            <person name="Wollam A."/>
            <person name="Pepin K.H."/>
            <person name="Johnson M."/>
            <person name="Bhonagiri V."/>
            <person name="Zhang X."/>
            <person name="Suruliraj S."/>
            <person name="Warren W."/>
            <person name="Chinwalla A."/>
            <person name="Mardis E.R."/>
            <person name="Wilson R.K."/>
        </authorList>
    </citation>
    <scope>NUCLEOTIDE SEQUENCE [LARGE SCALE GENOMIC DNA]</scope>
    <source>
        <strain evidence="1 2">6014059</strain>
    </source>
</reference>
<dbReference type="Proteomes" id="UP000003204">
    <property type="component" value="Unassembled WGS sequence"/>
</dbReference>
<comment type="caution">
    <text evidence="1">The sequence shown here is derived from an EMBL/GenBank/DDBJ whole genome shotgun (WGS) entry which is preliminary data.</text>
</comment>
<dbReference type="EMBL" id="ACYS02000078">
    <property type="protein sequence ID" value="EGJ68118.1"/>
    <property type="molecule type" value="Genomic_DNA"/>
</dbReference>
<proteinExistence type="predicted"/>
<protein>
    <submittedName>
        <fullName evidence="1">Uncharacterized protein</fullName>
    </submittedName>
</protein>
<organism evidence="1 2">
    <name type="scientific">Acinetobacter baumannii 6014059</name>
    <dbReference type="NCBI Taxonomy" id="525242"/>
    <lineage>
        <taxon>Bacteria</taxon>
        <taxon>Pseudomonadati</taxon>
        <taxon>Pseudomonadota</taxon>
        <taxon>Gammaproteobacteria</taxon>
        <taxon>Moraxellales</taxon>
        <taxon>Moraxellaceae</taxon>
        <taxon>Acinetobacter</taxon>
        <taxon>Acinetobacter calcoaceticus/baumannii complex</taxon>
    </lineage>
</organism>
<accession>A0A828STU4</accession>
<evidence type="ECO:0000313" key="2">
    <source>
        <dbReference type="Proteomes" id="UP000003204"/>
    </source>
</evidence>
<gene>
    <name evidence="1" type="ORF">HMPREF0022_02135</name>
</gene>
<evidence type="ECO:0000313" key="1">
    <source>
        <dbReference type="EMBL" id="EGJ68118.1"/>
    </source>
</evidence>
<name>A0A828STU4_ACIBA</name>
<sequence length="54" mass="6075">MAGLLTAFHYEGSDFAVYSTFRLHSSYDIYKSACHCLCAVCELKSLGERFFIDG</sequence>
<dbReference type="AlphaFoldDB" id="A0A828STU4"/>